<sequence>MAKWLSTTPAAAELGVTPKFLRENRLKLFEAGRHYRLKNPTAYRPSYVWQIEACVNLLNQATREAAAIEKGQLRAAAGRGSQLPLVPGVEPYEIS</sequence>
<organism evidence="1 2">
    <name type="scientific">Phormidesmis priestleyi Ana</name>
    <dbReference type="NCBI Taxonomy" id="1666911"/>
    <lineage>
        <taxon>Bacteria</taxon>
        <taxon>Bacillati</taxon>
        <taxon>Cyanobacteriota</taxon>
        <taxon>Cyanophyceae</taxon>
        <taxon>Leptolyngbyales</taxon>
        <taxon>Leptolyngbyaceae</taxon>
        <taxon>Phormidesmis</taxon>
    </lineage>
</organism>
<dbReference type="STRING" id="1666911.HLUCCA11_13865"/>
<name>A0A0P7ZW69_9CYAN</name>
<evidence type="ECO:0000313" key="1">
    <source>
        <dbReference type="EMBL" id="KPQ34595.1"/>
    </source>
</evidence>
<dbReference type="Proteomes" id="UP000050465">
    <property type="component" value="Unassembled WGS sequence"/>
</dbReference>
<dbReference type="AlphaFoldDB" id="A0A0P7ZW69"/>
<comment type="caution">
    <text evidence="1">The sequence shown here is derived from an EMBL/GenBank/DDBJ whole genome shotgun (WGS) entry which is preliminary data.</text>
</comment>
<dbReference type="EMBL" id="LJZR01000018">
    <property type="protein sequence ID" value="KPQ34595.1"/>
    <property type="molecule type" value="Genomic_DNA"/>
</dbReference>
<gene>
    <name evidence="1" type="ORF">HLUCCA11_13865</name>
</gene>
<protein>
    <submittedName>
        <fullName evidence="1">Uncharacterized protein</fullName>
    </submittedName>
</protein>
<evidence type="ECO:0000313" key="2">
    <source>
        <dbReference type="Proteomes" id="UP000050465"/>
    </source>
</evidence>
<reference evidence="1 2" key="1">
    <citation type="submission" date="2015-09" db="EMBL/GenBank/DDBJ databases">
        <title>Identification and resolution of microdiversity through metagenomic sequencing of parallel consortia.</title>
        <authorList>
            <person name="Nelson W.C."/>
            <person name="Romine M.F."/>
            <person name="Lindemann S.R."/>
        </authorList>
    </citation>
    <scope>NUCLEOTIDE SEQUENCE [LARGE SCALE GENOMIC DNA]</scope>
    <source>
        <strain evidence="1">Ana</strain>
    </source>
</reference>
<proteinExistence type="predicted"/>
<accession>A0A0P7ZW69</accession>